<sequence length="207" mass="23660">MSLTTSSEIPSLGVEEFKYRSGCCVMTLDFADLNVLDDRFNFSGTLNDQMKQVVDRYASKLGLGDEAARVHLIDEESAVKTLNNIVEVIAEHSQRLVVCIDNYDKPFWDVEYTPVSSSLIQKNTEFSSKLESFLGTLFIMNHGRFVPLVFFAGDSNIFPTFSNYRGHVYDIIYRTKFAIVEMVGFNQEDLQRVAEHLDNDFHCLNLR</sequence>
<dbReference type="Proteomes" id="UP001437256">
    <property type="component" value="Unassembled WGS sequence"/>
</dbReference>
<feature type="domain" description="AAA-ATPase-like" evidence="1">
    <location>
        <begin position="19"/>
        <end position="152"/>
    </location>
</feature>
<dbReference type="Pfam" id="PF09820">
    <property type="entry name" value="AAA-ATPase_like"/>
    <property type="match status" value="1"/>
</dbReference>
<dbReference type="InterPro" id="IPR018631">
    <property type="entry name" value="AAA-ATPase-like_dom"/>
</dbReference>
<evidence type="ECO:0000313" key="2">
    <source>
        <dbReference type="EMBL" id="KAL0067718.1"/>
    </source>
</evidence>
<reference evidence="2 3" key="1">
    <citation type="submission" date="2024-05" db="EMBL/GenBank/DDBJ databases">
        <title>A draft genome resource for the thread blight pathogen Marasmius tenuissimus strain MS-2.</title>
        <authorList>
            <person name="Yulfo-Soto G.E."/>
            <person name="Baruah I.K."/>
            <person name="Amoako-Attah I."/>
            <person name="Bukari Y."/>
            <person name="Meinhardt L.W."/>
            <person name="Bailey B.A."/>
            <person name="Cohen S.P."/>
        </authorList>
    </citation>
    <scope>NUCLEOTIDE SEQUENCE [LARGE SCALE GENOMIC DNA]</scope>
    <source>
        <strain evidence="2 3">MS-2</strain>
    </source>
</reference>
<dbReference type="EMBL" id="JBBXMP010000023">
    <property type="protein sequence ID" value="KAL0067718.1"/>
    <property type="molecule type" value="Genomic_DNA"/>
</dbReference>
<gene>
    <name evidence="2" type="ORF">AAF712_005158</name>
</gene>
<evidence type="ECO:0000313" key="3">
    <source>
        <dbReference type="Proteomes" id="UP001437256"/>
    </source>
</evidence>
<organism evidence="2 3">
    <name type="scientific">Marasmius tenuissimus</name>
    <dbReference type="NCBI Taxonomy" id="585030"/>
    <lineage>
        <taxon>Eukaryota</taxon>
        <taxon>Fungi</taxon>
        <taxon>Dikarya</taxon>
        <taxon>Basidiomycota</taxon>
        <taxon>Agaricomycotina</taxon>
        <taxon>Agaricomycetes</taxon>
        <taxon>Agaricomycetidae</taxon>
        <taxon>Agaricales</taxon>
        <taxon>Marasmiineae</taxon>
        <taxon>Marasmiaceae</taxon>
        <taxon>Marasmius</taxon>
    </lineage>
</organism>
<keyword evidence="3" id="KW-1185">Reference proteome</keyword>
<evidence type="ECO:0000259" key="1">
    <source>
        <dbReference type="Pfam" id="PF09820"/>
    </source>
</evidence>
<comment type="caution">
    <text evidence="2">The sequence shown here is derived from an EMBL/GenBank/DDBJ whole genome shotgun (WGS) entry which is preliminary data.</text>
</comment>
<name>A0ABR3A2A1_9AGAR</name>
<accession>A0ABR3A2A1</accession>
<protein>
    <recommendedName>
        <fullName evidence="1">AAA-ATPase-like domain-containing protein</fullName>
    </recommendedName>
</protein>
<proteinExistence type="predicted"/>